<dbReference type="Pfam" id="PF14088">
    <property type="entry name" value="DUF4268"/>
    <property type="match status" value="1"/>
</dbReference>
<comment type="caution">
    <text evidence="2">The sequence shown here is derived from an EMBL/GenBank/DDBJ whole genome shotgun (WGS) entry which is preliminary data.</text>
</comment>
<dbReference type="RefSeq" id="WP_345232473.1">
    <property type="nucleotide sequence ID" value="NZ_BAABIQ010000039.1"/>
</dbReference>
<evidence type="ECO:0000259" key="1">
    <source>
        <dbReference type="Pfam" id="PF14088"/>
    </source>
</evidence>
<reference evidence="3" key="1">
    <citation type="journal article" date="2019" name="Int. J. Syst. Evol. Microbiol.">
        <title>The Global Catalogue of Microorganisms (GCM) 10K type strain sequencing project: providing services to taxonomists for standard genome sequencing and annotation.</title>
        <authorList>
            <consortium name="The Broad Institute Genomics Platform"/>
            <consortium name="The Broad Institute Genome Sequencing Center for Infectious Disease"/>
            <person name="Wu L."/>
            <person name="Ma J."/>
        </authorList>
    </citation>
    <scope>NUCLEOTIDE SEQUENCE [LARGE SCALE GENOMIC DNA]</scope>
    <source>
        <strain evidence="3">JCM 18200</strain>
    </source>
</reference>
<proteinExistence type="predicted"/>
<gene>
    <name evidence="2" type="ORF">GCM10023231_28470</name>
</gene>
<dbReference type="EMBL" id="BAABIQ010000039">
    <property type="protein sequence ID" value="GAA4798114.1"/>
    <property type="molecule type" value="Genomic_DNA"/>
</dbReference>
<keyword evidence="3" id="KW-1185">Reference proteome</keyword>
<protein>
    <submittedName>
        <fullName evidence="2">DUF4268 domain-containing protein</fullName>
    </submittedName>
</protein>
<dbReference type="Proteomes" id="UP001501411">
    <property type="component" value="Unassembled WGS sequence"/>
</dbReference>
<sequence length="153" mass="18379">MYTREQASRLKQAFWTTFGQYMAVIPSAEGLKTNWINYKTGHKHLFFRMAADKHTASIAIEISHPDLEIQALFFEQFEVFKELLQETLEEEWNWQLHAVNEYDKTISKIWQEIHQVSVFKKEDWPQLITFFKKRILALDEFWSLAKYPFDALK</sequence>
<evidence type="ECO:0000313" key="2">
    <source>
        <dbReference type="EMBL" id="GAA4798114.1"/>
    </source>
</evidence>
<name>A0ABP9BP81_9SPHI</name>
<organism evidence="2 3">
    <name type="scientific">Olivibacter ginsenosidimutans</name>
    <dbReference type="NCBI Taxonomy" id="1176537"/>
    <lineage>
        <taxon>Bacteria</taxon>
        <taxon>Pseudomonadati</taxon>
        <taxon>Bacteroidota</taxon>
        <taxon>Sphingobacteriia</taxon>
        <taxon>Sphingobacteriales</taxon>
        <taxon>Sphingobacteriaceae</taxon>
        <taxon>Olivibacter</taxon>
    </lineage>
</organism>
<accession>A0ABP9BP81</accession>
<evidence type="ECO:0000313" key="3">
    <source>
        <dbReference type="Proteomes" id="UP001501411"/>
    </source>
</evidence>
<dbReference type="InterPro" id="IPR025364">
    <property type="entry name" value="DUF4268"/>
</dbReference>
<feature type="domain" description="DUF4268" evidence="1">
    <location>
        <begin position="10"/>
        <end position="143"/>
    </location>
</feature>